<comment type="caution">
    <text evidence="5">The sequence shown here is derived from an EMBL/GenBank/DDBJ whole genome shotgun (WGS) entry which is preliminary data.</text>
</comment>
<dbReference type="CDD" id="cd08916">
    <property type="entry name" value="TrHb3_P"/>
    <property type="match status" value="1"/>
</dbReference>
<keyword evidence="4" id="KW-0408">Iron</keyword>
<evidence type="ECO:0000256" key="1">
    <source>
        <dbReference type="ARBA" id="ARBA00022448"/>
    </source>
</evidence>
<reference evidence="6" key="1">
    <citation type="journal article" date="2019" name="Int. J. Syst. Evol. Microbiol.">
        <title>The Global Catalogue of Microorganisms (GCM) 10K type strain sequencing project: providing services to taxonomists for standard genome sequencing and annotation.</title>
        <authorList>
            <consortium name="The Broad Institute Genomics Platform"/>
            <consortium name="The Broad Institute Genome Sequencing Center for Infectious Disease"/>
            <person name="Wu L."/>
            <person name="Ma J."/>
        </authorList>
    </citation>
    <scope>NUCLEOTIDE SEQUENCE [LARGE SCALE GENOMIC DNA]</scope>
    <source>
        <strain evidence="6">KCTC 23984</strain>
    </source>
</reference>
<sequence length="124" mass="14358">MKKDIETEADIKLLVDSFYDTVNQDELLSPVFNSFAQVNWQTHLPVMYNFWSTVLLGNMAYRGQPFPKHLRLPIEAKHFNRWTELFTDTVDTHFEGCKATEAKQKASSIARVFQIKMGLFDVVA</sequence>
<dbReference type="Pfam" id="PF01152">
    <property type="entry name" value="Bac_globin"/>
    <property type="match status" value="1"/>
</dbReference>
<accession>A0ABW6BYU8</accession>
<gene>
    <name evidence="5" type="ORF">ACFS7Z_17360</name>
</gene>
<evidence type="ECO:0000313" key="5">
    <source>
        <dbReference type="EMBL" id="MFD3002142.1"/>
    </source>
</evidence>
<evidence type="ECO:0000256" key="2">
    <source>
        <dbReference type="ARBA" id="ARBA00022617"/>
    </source>
</evidence>
<evidence type="ECO:0000256" key="3">
    <source>
        <dbReference type="ARBA" id="ARBA00022723"/>
    </source>
</evidence>
<evidence type="ECO:0000313" key="6">
    <source>
        <dbReference type="Proteomes" id="UP001597641"/>
    </source>
</evidence>
<name>A0ABW6BYU8_9BACT</name>
<protein>
    <submittedName>
        <fullName evidence="5">Group III truncated hemoglobin</fullName>
    </submittedName>
</protein>
<keyword evidence="3" id="KW-0479">Metal-binding</keyword>
<dbReference type="Gene3D" id="1.10.490.10">
    <property type="entry name" value="Globins"/>
    <property type="match status" value="1"/>
</dbReference>
<keyword evidence="6" id="KW-1185">Reference proteome</keyword>
<dbReference type="InterPro" id="IPR009050">
    <property type="entry name" value="Globin-like_sf"/>
</dbReference>
<dbReference type="InterPro" id="IPR001486">
    <property type="entry name" value="Hemoglobin_trunc"/>
</dbReference>
<keyword evidence="2" id="KW-0349">Heme</keyword>
<dbReference type="RefSeq" id="WP_377487293.1">
    <property type="nucleotide sequence ID" value="NZ_JBHUOX010000014.1"/>
</dbReference>
<evidence type="ECO:0000256" key="4">
    <source>
        <dbReference type="ARBA" id="ARBA00023004"/>
    </source>
</evidence>
<organism evidence="5 6">
    <name type="scientific">Pontibacter toksunensis</name>
    <dbReference type="NCBI Taxonomy" id="1332631"/>
    <lineage>
        <taxon>Bacteria</taxon>
        <taxon>Pseudomonadati</taxon>
        <taxon>Bacteroidota</taxon>
        <taxon>Cytophagia</taxon>
        <taxon>Cytophagales</taxon>
        <taxon>Hymenobacteraceae</taxon>
        <taxon>Pontibacter</taxon>
    </lineage>
</organism>
<dbReference type="SUPFAM" id="SSF46458">
    <property type="entry name" value="Globin-like"/>
    <property type="match status" value="1"/>
</dbReference>
<proteinExistence type="predicted"/>
<keyword evidence="1" id="KW-0813">Transport</keyword>
<dbReference type="EMBL" id="JBHUOX010000014">
    <property type="protein sequence ID" value="MFD3002142.1"/>
    <property type="molecule type" value="Genomic_DNA"/>
</dbReference>
<dbReference type="InterPro" id="IPR012292">
    <property type="entry name" value="Globin/Proto"/>
</dbReference>
<dbReference type="Proteomes" id="UP001597641">
    <property type="component" value="Unassembled WGS sequence"/>
</dbReference>